<evidence type="ECO:0000313" key="3">
    <source>
        <dbReference type="Proteomes" id="UP000054350"/>
    </source>
</evidence>
<dbReference type="EMBL" id="GG745347">
    <property type="protein sequence ID" value="KNE65313.1"/>
    <property type="molecule type" value="Genomic_DNA"/>
</dbReference>
<dbReference type="OrthoDB" id="66510at2759"/>
<evidence type="ECO:0000313" key="2">
    <source>
        <dbReference type="EMBL" id="KNE65313.1"/>
    </source>
</evidence>
<feature type="compositionally biased region" description="Polar residues" evidence="1">
    <location>
        <begin position="235"/>
        <end position="248"/>
    </location>
</feature>
<keyword evidence="3" id="KW-1185">Reference proteome</keyword>
<reference evidence="2 3" key="1">
    <citation type="submission" date="2009-11" db="EMBL/GenBank/DDBJ databases">
        <title>Annotation of Allomyces macrogynus ATCC 38327.</title>
        <authorList>
            <consortium name="The Broad Institute Genome Sequencing Platform"/>
            <person name="Russ C."/>
            <person name="Cuomo C."/>
            <person name="Burger G."/>
            <person name="Gray M.W."/>
            <person name="Holland P.W.H."/>
            <person name="King N."/>
            <person name="Lang F.B.F."/>
            <person name="Roger A.J."/>
            <person name="Ruiz-Trillo I."/>
            <person name="Young S.K."/>
            <person name="Zeng Q."/>
            <person name="Gargeya S."/>
            <person name="Fitzgerald M."/>
            <person name="Haas B."/>
            <person name="Abouelleil A."/>
            <person name="Alvarado L."/>
            <person name="Arachchi H.M."/>
            <person name="Berlin A."/>
            <person name="Chapman S.B."/>
            <person name="Gearin G."/>
            <person name="Goldberg J."/>
            <person name="Griggs A."/>
            <person name="Gujja S."/>
            <person name="Hansen M."/>
            <person name="Heiman D."/>
            <person name="Howarth C."/>
            <person name="Larimer J."/>
            <person name="Lui A."/>
            <person name="MacDonald P.J.P."/>
            <person name="McCowen C."/>
            <person name="Montmayeur A."/>
            <person name="Murphy C."/>
            <person name="Neiman D."/>
            <person name="Pearson M."/>
            <person name="Priest M."/>
            <person name="Roberts A."/>
            <person name="Saif S."/>
            <person name="Shea T."/>
            <person name="Sisk P."/>
            <person name="Stolte C."/>
            <person name="Sykes S."/>
            <person name="Wortman J."/>
            <person name="Nusbaum C."/>
            <person name="Birren B."/>
        </authorList>
    </citation>
    <scope>NUCLEOTIDE SEQUENCE [LARGE SCALE GENOMIC DNA]</scope>
    <source>
        <strain evidence="2 3">ATCC 38327</strain>
    </source>
</reference>
<sequence length="248" mass="26474">MQSDLELLQSASLDAFEALVVQLVQDAKDLSPPHSPTTQVQTVSAQSLVASLRKHSVPSLDPAPLAAAIRRRASMPAGALLAAEPPLADPATAQTPEGTMQTIADLTARYPPAPDPLAIDTSRGLDDDDDDLASTAPSSATMVVDPAPQAKFALASKHGSMRSLDYADQRVVLSETQQRGMFLDSVAHRMARASLVDQRAAGSVAERKERAFAEVDEALDRMYGRGRGEWDGQRYESSAPRTSAPRQS</sequence>
<reference evidence="3" key="2">
    <citation type="submission" date="2009-11" db="EMBL/GenBank/DDBJ databases">
        <title>The Genome Sequence of Allomyces macrogynus strain ATCC 38327.</title>
        <authorList>
            <consortium name="The Broad Institute Genome Sequencing Platform"/>
            <person name="Russ C."/>
            <person name="Cuomo C."/>
            <person name="Shea T."/>
            <person name="Young S.K."/>
            <person name="Zeng Q."/>
            <person name="Koehrsen M."/>
            <person name="Haas B."/>
            <person name="Borodovsky M."/>
            <person name="Guigo R."/>
            <person name="Alvarado L."/>
            <person name="Berlin A."/>
            <person name="Borenstein D."/>
            <person name="Chen Z."/>
            <person name="Engels R."/>
            <person name="Freedman E."/>
            <person name="Gellesch M."/>
            <person name="Goldberg J."/>
            <person name="Griggs A."/>
            <person name="Gujja S."/>
            <person name="Heiman D."/>
            <person name="Hepburn T."/>
            <person name="Howarth C."/>
            <person name="Jen D."/>
            <person name="Larson L."/>
            <person name="Lewis B."/>
            <person name="Mehta T."/>
            <person name="Park D."/>
            <person name="Pearson M."/>
            <person name="Roberts A."/>
            <person name="Saif S."/>
            <person name="Shenoy N."/>
            <person name="Sisk P."/>
            <person name="Stolte C."/>
            <person name="Sykes S."/>
            <person name="Walk T."/>
            <person name="White J."/>
            <person name="Yandava C."/>
            <person name="Burger G."/>
            <person name="Gray M.W."/>
            <person name="Holland P.W.H."/>
            <person name="King N."/>
            <person name="Lang F.B.F."/>
            <person name="Roger A.J."/>
            <person name="Ruiz-Trillo I."/>
            <person name="Lander E."/>
            <person name="Nusbaum C."/>
        </authorList>
    </citation>
    <scope>NUCLEOTIDE SEQUENCE [LARGE SCALE GENOMIC DNA]</scope>
    <source>
        <strain evidence="3">ATCC 38327</strain>
    </source>
</reference>
<dbReference type="AlphaFoldDB" id="A0A0L0SRY0"/>
<dbReference type="Proteomes" id="UP000054350">
    <property type="component" value="Unassembled WGS sequence"/>
</dbReference>
<protein>
    <submittedName>
        <fullName evidence="2">Uncharacterized protein</fullName>
    </submittedName>
</protein>
<gene>
    <name evidence="2" type="ORF">AMAG_19451</name>
</gene>
<evidence type="ECO:0000256" key="1">
    <source>
        <dbReference type="SAM" id="MobiDB-lite"/>
    </source>
</evidence>
<name>A0A0L0SRY0_ALLM3</name>
<feature type="region of interest" description="Disordered" evidence="1">
    <location>
        <begin position="223"/>
        <end position="248"/>
    </location>
</feature>
<accession>A0A0L0SRY0</accession>
<organism evidence="2 3">
    <name type="scientific">Allomyces macrogynus (strain ATCC 38327)</name>
    <name type="common">Allomyces javanicus var. macrogynus</name>
    <dbReference type="NCBI Taxonomy" id="578462"/>
    <lineage>
        <taxon>Eukaryota</taxon>
        <taxon>Fungi</taxon>
        <taxon>Fungi incertae sedis</taxon>
        <taxon>Blastocladiomycota</taxon>
        <taxon>Blastocladiomycetes</taxon>
        <taxon>Blastocladiales</taxon>
        <taxon>Blastocladiaceae</taxon>
        <taxon>Allomyces</taxon>
    </lineage>
</organism>
<proteinExistence type="predicted"/>
<feature type="compositionally biased region" description="Basic and acidic residues" evidence="1">
    <location>
        <begin position="223"/>
        <end position="234"/>
    </location>
</feature>
<dbReference type="VEuPathDB" id="FungiDB:AMAG_19451"/>